<protein>
    <submittedName>
        <fullName evidence="1">Uncharacterized protein</fullName>
    </submittedName>
</protein>
<organism evidence="1 2">
    <name type="scientific">Cirrhinus mrigala</name>
    <name type="common">Mrigala</name>
    <dbReference type="NCBI Taxonomy" id="683832"/>
    <lineage>
        <taxon>Eukaryota</taxon>
        <taxon>Metazoa</taxon>
        <taxon>Chordata</taxon>
        <taxon>Craniata</taxon>
        <taxon>Vertebrata</taxon>
        <taxon>Euteleostomi</taxon>
        <taxon>Actinopterygii</taxon>
        <taxon>Neopterygii</taxon>
        <taxon>Teleostei</taxon>
        <taxon>Ostariophysi</taxon>
        <taxon>Cypriniformes</taxon>
        <taxon>Cyprinidae</taxon>
        <taxon>Labeoninae</taxon>
        <taxon>Labeonini</taxon>
        <taxon>Cirrhinus</taxon>
    </lineage>
</organism>
<dbReference type="Proteomes" id="UP001529510">
    <property type="component" value="Unassembled WGS sequence"/>
</dbReference>
<feature type="non-terminal residue" evidence="1">
    <location>
        <position position="62"/>
    </location>
</feature>
<name>A0ABD0P836_CIRMR</name>
<evidence type="ECO:0000313" key="2">
    <source>
        <dbReference type="Proteomes" id="UP001529510"/>
    </source>
</evidence>
<accession>A0ABD0P836</accession>
<dbReference type="AlphaFoldDB" id="A0ABD0P836"/>
<proteinExistence type="predicted"/>
<feature type="non-terminal residue" evidence="1">
    <location>
        <position position="1"/>
    </location>
</feature>
<sequence length="62" mass="6872">TSSPTRKMSAILMPWPCPMTPRTAGCPVSTTITVCTCGMYAIFVKWARFTRLSTIRPAYGAW</sequence>
<reference evidence="1 2" key="1">
    <citation type="submission" date="2024-05" db="EMBL/GenBank/DDBJ databases">
        <title>Genome sequencing and assembly of Indian major carp, Cirrhinus mrigala (Hamilton, 1822).</title>
        <authorList>
            <person name="Mohindra V."/>
            <person name="Chowdhury L.M."/>
            <person name="Lal K."/>
            <person name="Jena J.K."/>
        </authorList>
    </citation>
    <scope>NUCLEOTIDE SEQUENCE [LARGE SCALE GENOMIC DNA]</scope>
    <source>
        <strain evidence="1">CM1030</strain>
        <tissue evidence="1">Blood</tissue>
    </source>
</reference>
<dbReference type="EMBL" id="JAMKFB020000017">
    <property type="protein sequence ID" value="KAL0169766.1"/>
    <property type="molecule type" value="Genomic_DNA"/>
</dbReference>
<keyword evidence="2" id="KW-1185">Reference proteome</keyword>
<evidence type="ECO:0000313" key="1">
    <source>
        <dbReference type="EMBL" id="KAL0169766.1"/>
    </source>
</evidence>
<comment type="caution">
    <text evidence="1">The sequence shown here is derived from an EMBL/GenBank/DDBJ whole genome shotgun (WGS) entry which is preliminary data.</text>
</comment>
<gene>
    <name evidence="1" type="ORF">M9458_034362</name>
</gene>